<reference evidence="1" key="1">
    <citation type="journal article" date="2023" name="Front. Microbiol.">
        <title>Genomic-based phylogenetic and metabolic analyses of the genus Natronomonas, and description of Natronomonas aquatica sp. nov.</title>
        <authorList>
            <person name="Garcia-Roldan A."/>
            <person name="Duran-Viseras A."/>
            <person name="de la Haba R.R."/>
            <person name="Corral P."/>
            <person name="Sanchez-Porro C."/>
            <person name="Ventosa A."/>
        </authorList>
    </citation>
    <scope>NUCLEOTIDE SEQUENCE</scope>
    <source>
        <strain evidence="1">F2-12</strain>
    </source>
</reference>
<proteinExistence type="predicted"/>
<dbReference type="RefSeq" id="WP_256029255.1">
    <property type="nucleotide sequence ID" value="NZ_JAHLKM010000006.1"/>
</dbReference>
<evidence type="ECO:0000313" key="2">
    <source>
        <dbReference type="Proteomes" id="UP001139494"/>
    </source>
</evidence>
<accession>A0A9R1CT90</accession>
<dbReference type="Pfam" id="PF12840">
    <property type="entry name" value="HTH_20"/>
    <property type="match status" value="1"/>
</dbReference>
<gene>
    <name evidence="1" type="ORF">KM295_07000</name>
</gene>
<dbReference type="InterPro" id="IPR036390">
    <property type="entry name" value="WH_DNA-bd_sf"/>
</dbReference>
<dbReference type="InterPro" id="IPR036388">
    <property type="entry name" value="WH-like_DNA-bd_sf"/>
</dbReference>
<protein>
    <submittedName>
        <fullName evidence="1">Helix-turn-helix domain-containing protein</fullName>
    </submittedName>
</protein>
<dbReference type="SUPFAM" id="SSF46785">
    <property type="entry name" value="Winged helix' DNA-binding domain"/>
    <property type="match status" value="1"/>
</dbReference>
<dbReference type="Proteomes" id="UP001139494">
    <property type="component" value="Unassembled WGS sequence"/>
</dbReference>
<evidence type="ECO:0000313" key="1">
    <source>
        <dbReference type="EMBL" id="MCQ4333231.1"/>
    </source>
</evidence>
<name>A0A9R1CT90_9EURY</name>
<dbReference type="AlphaFoldDB" id="A0A9R1CT90"/>
<comment type="caution">
    <text evidence="1">The sequence shown here is derived from an EMBL/GenBank/DDBJ whole genome shotgun (WGS) entry which is preliminary data.</text>
</comment>
<dbReference type="EMBL" id="JAHLKM010000006">
    <property type="protein sequence ID" value="MCQ4333231.1"/>
    <property type="molecule type" value="Genomic_DNA"/>
</dbReference>
<organism evidence="1 2">
    <name type="scientific">Natronomonas aquatica</name>
    <dbReference type="NCBI Taxonomy" id="2841590"/>
    <lineage>
        <taxon>Archaea</taxon>
        <taxon>Methanobacteriati</taxon>
        <taxon>Methanobacteriota</taxon>
        <taxon>Stenosarchaea group</taxon>
        <taxon>Halobacteria</taxon>
        <taxon>Halobacteriales</taxon>
        <taxon>Natronomonadaceae</taxon>
        <taxon>Natronomonas</taxon>
    </lineage>
</organism>
<dbReference type="Gene3D" id="1.10.10.10">
    <property type="entry name" value="Winged helix-like DNA-binding domain superfamily/Winged helix DNA-binding domain"/>
    <property type="match status" value="1"/>
</dbReference>
<keyword evidence="2" id="KW-1185">Reference proteome</keyword>
<sequence length="128" mass="14846">MARDPLVEDDAPDTEAVLEALHDEDCRAILSRLTEPLTARELLDQCEIPRSTLYRKLDRLSEATIVREGTEIREDGSHATRYEIDFEEIIITHDGGDNRIDIEIEIERPTKRADERLAEMWSEVRKEI</sequence>